<feature type="compositionally biased region" description="Polar residues" evidence="1">
    <location>
        <begin position="173"/>
        <end position="182"/>
    </location>
</feature>
<dbReference type="Proteomes" id="UP000287033">
    <property type="component" value="Unassembled WGS sequence"/>
</dbReference>
<evidence type="ECO:0000313" key="3">
    <source>
        <dbReference type="Proteomes" id="UP000287033"/>
    </source>
</evidence>
<sequence length="182" mass="18741">MSGPEFGGDDERSGLNPDRPSGIPCPFCLGLGCSTRPRSLGLSPRPGPHRPVHKLPSSTGCAPPGTGKRQKGRGVGRRPPAAPTCQPPPETPSPAPSPGALTCSRRVRSARGQAGPGQAAHTVTTIVRVGETSGSRKPAQCPAANAVPRQVGTADRNHSLPAQPLSPWRKVPGSTSLPLQEE</sequence>
<dbReference type="AlphaFoldDB" id="A0A401RVI5"/>
<accession>A0A401RVI5</accession>
<name>A0A401RVI5_CHIPU</name>
<proteinExistence type="predicted"/>
<feature type="compositionally biased region" description="Pro residues" evidence="1">
    <location>
        <begin position="80"/>
        <end position="97"/>
    </location>
</feature>
<keyword evidence="3" id="KW-1185">Reference proteome</keyword>
<comment type="caution">
    <text evidence="2">The sequence shown here is derived from an EMBL/GenBank/DDBJ whole genome shotgun (WGS) entry which is preliminary data.</text>
</comment>
<dbReference type="EMBL" id="BEZZ01000007">
    <property type="protein sequence ID" value="GCC22174.1"/>
    <property type="molecule type" value="Genomic_DNA"/>
</dbReference>
<protein>
    <submittedName>
        <fullName evidence="2">Uncharacterized protein</fullName>
    </submittedName>
</protein>
<reference evidence="2 3" key="1">
    <citation type="journal article" date="2018" name="Nat. Ecol. Evol.">
        <title>Shark genomes provide insights into elasmobranch evolution and the origin of vertebrates.</title>
        <authorList>
            <person name="Hara Y"/>
            <person name="Yamaguchi K"/>
            <person name="Onimaru K"/>
            <person name="Kadota M"/>
            <person name="Koyanagi M"/>
            <person name="Keeley SD"/>
            <person name="Tatsumi K"/>
            <person name="Tanaka K"/>
            <person name="Motone F"/>
            <person name="Kageyama Y"/>
            <person name="Nozu R"/>
            <person name="Adachi N"/>
            <person name="Nishimura O"/>
            <person name="Nakagawa R"/>
            <person name="Tanegashima C"/>
            <person name="Kiyatake I"/>
            <person name="Matsumoto R"/>
            <person name="Murakumo K"/>
            <person name="Nishida K"/>
            <person name="Terakita A"/>
            <person name="Kuratani S"/>
            <person name="Sato K"/>
            <person name="Hyodo S Kuraku.S."/>
        </authorList>
    </citation>
    <scope>NUCLEOTIDE SEQUENCE [LARGE SCALE GENOMIC DNA]</scope>
</reference>
<feature type="region of interest" description="Disordered" evidence="1">
    <location>
        <begin position="1"/>
        <end position="21"/>
    </location>
</feature>
<evidence type="ECO:0000256" key="1">
    <source>
        <dbReference type="SAM" id="MobiDB-lite"/>
    </source>
</evidence>
<gene>
    <name evidence="2" type="ORF">chiPu_0000559</name>
</gene>
<evidence type="ECO:0000313" key="2">
    <source>
        <dbReference type="EMBL" id="GCC22174.1"/>
    </source>
</evidence>
<organism evidence="2 3">
    <name type="scientific">Chiloscyllium punctatum</name>
    <name type="common">Brownbanded bambooshark</name>
    <name type="synonym">Hemiscyllium punctatum</name>
    <dbReference type="NCBI Taxonomy" id="137246"/>
    <lineage>
        <taxon>Eukaryota</taxon>
        <taxon>Metazoa</taxon>
        <taxon>Chordata</taxon>
        <taxon>Craniata</taxon>
        <taxon>Vertebrata</taxon>
        <taxon>Chondrichthyes</taxon>
        <taxon>Elasmobranchii</taxon>
        <taxon>Galeomorphii</taxon>
        <taxon>Galeoidea</taxon>
        <taxon>Orectolobiformes</taxon>
        <taxon>Hemiscylliidae</taxon>
        <taxon>Chiloscyllium</taxon>
    </lineage>
</organism>
<feature type="region of interest" description="Disordered" evidence="1">
    <location>
        <begin position="36"/>
        <end position="182"/>
    </location>
</feature>